<dbReference type="OrthoDB" id="9800897at2"/>
<name>A0A7Z7N372_9BURK</name>
<protein>
    <submittedName>
        <fullName evidence="4">Response regulator receiver domain-containing protein</fullName>
    </submittedName>
</protein>
<dbReference type="PANTHER" id="PTHR44591:SF3">
    <property type="entry name" value="RESPONSE REGULATORY DOMAIN-CONTAINING PROTEIN"/>
    <property type="match status" value="1"/>
</dbReference>
<keyword evidence="5" id="KW-1185">Reference proteome</keyword>
<dbReference type="PANTHER" id="PTHR44591">
    <property type="entry name" value="STRESS RESPONSE REGULATOR PROTEIN 1"/>
    <property type="match status" value="1"/>
</dbReference>
<reference evidence="4 5" key="1">
    <citation type="submission" date="2017-09" db="EMBL/GenBank/DDBJ databases">
        <authorList>
            <person name="Varghese N."/>
            <person name="Submissions S."/>
        </authorList>
    </citation>
    <scope>NUCLEOTIDE SEQUENCE [LARGE SCALE GENOMIC DNA]</scope>
    <source>
        <strain evidence="4 5">OK806</strain>
    </source>
</reference>
<sequence length="118" mass="12929">MSTILLVDDDPDTRYILDLLLTAQGYRVVKARNGYEAMEVALSAPPDLVISDWVMPVIDGTQLYRYFAAIPTLSTVPFVFISGALPPDEVTVGPFLRKPFEPPLLFDLVARSLGSLSG</sequence>
<dbReference type="Pfam" id="PF00072">
    <property type="entry name" value="Response_reg"/>
    <property type="match status" value="1"/>
</dbReference>
<comment type="caution">
    <text evidence="4">The sequence shown here is derived from an EMBL/GenBank/DDBJ whole genome shotgun (WGS) entry which is preliminary data.</text>
</comment>
<evidence type="ECO:0000256" key="1">
    <source>
        <dbReference type="ARBA" id="ARBA00022553"/>
    </source>
</evidence>
<evidence type="ECO:0000256" key="2">
    <source>
        <dbReference type="PROSITE-ProRule" id="PRU00169"/>
    </source>
</evidence>
<keyword evidence="1 2" id="KW-0597">Phosphoprotein</keyword>
<proteinExistence type="predicted"/>
<dbReference type="AlphaFoldDB" id="A0A7Z7N372"/>
<organism evidence="4 5">
    <name type="scientific">Caballeronia arationis</name>
    <dbReference type="NCBI Taxonomy" id="1777142"/>
    <lineage>
        <taxon>Bacteria</taxon>
        <taxon>Pseudomonadati</taxon>
        <taxon>Pseudomonadota</taxon>
        <taxon>Betaproteobacteria</taxon>
        <taxon>Burkholderiales</taxon>
        <taxon>Burkholderiaceae</taxon>
        <taxon>Caballeronia</taxon>
    </lineage>
</organism>
<dbReference type="InterPro" id="IPR011006">
    <property type="entry name" value="CheY-like_superfamily"/>
</dbReference>
<feature type="modified residue" description="4-aspartylphosphate" evidence="2">
    <location>
        <position position="52"/>
    </location>
</feature>
<dbReference type="SMART" id="SM00448">
    <property type="entry name" value="REC"/>
    <property type="match status" value="1"/>
</dbReference>
<dbReference type="RefSeq" id="WP_062642357.1">
    <property type="nucleotide sequence ID" value="NZ_FCOG02000140.1"/>
</dbReference>
<dbReference type="Gene3D" id="3.40.50.2300">
    <property type="match status" value="1"/>
</dbReference>
<dbReference type="GO" id="GO:0000160">
    <property type="term" value="P:phosphorelay signal transduction system"/>
    <property type="evidence" value="ECO:0007669"/>
    <property type="project" value="InterPro"/>
</dbReference>
<evidence type="ECO:0000313" key="4">
    <source>
        <dbReference type="EMBL" id="SOE80664.1"/>
    </source>
</evidence>
<evidence type="ECO:0000259" key="3">
    <source>
        <dbReference type="PROSITE" id="PS50110"/>
    </source>
</evidence>
<dbReference type="EMBL" id="OCSU01000002">
    <property type="protein sequence ID" value="SOE80664.1"/>
    <property type="molecule type" value="Genomic_DNA"/>
</dbReference>
<dbReference type="Proteomes" id="UP000219522">
    <property type="component" value="Unassembled WGS sequence"/>
</dbReference>
<feature type="domain" description="Response regulatory" evidence="3">
    <location>
        <begin position="3"/>
        <end position="113"/>
    </location>
</feature>
<dbReference type="InterPro" id="IPR001789">
    <property type="entry name" value="Sig_transdc_resp-reg_receiver"/>
</dbReference>
<gene>
    <name evidence="4" type="ORF">SAMN05446927_3906</name>
</gene>
<evidence type="ECO:0000313" key="5">
    <source>
        <dbReference type="Proteomes" id="UP000219522"/>
    </source>
</evidence>
<dbReference type="PROSITE" id="PS50110">
    <property type="entry name" value="RESPONSE_REGULATORY"/>
    <property type="match status" value="1"/>
</dbReference>
<dbReference type="InterPro" id="IPR050595">
    <property type="entry name" value="Bact_response_regulator"/>
</dbReference>
<accession>A0A7Z7N372</accession>
<dbReference type="SUPFAM" id="SSF52172">
    <property type="entry name" value="CheY-like"/>
    <property type="match status" value="1"/>
</dbReference>